<organism evidence="3 4">
    <name type="scientific">Eiseniibacteriota bacterium</name>
    <dbReference type="NCBI Taxonomy" id="2212470"/>
    <lineage>
        <taxon>Bacteria</taxon>
        <taxon>Candidatus Eiseniibacteriota</taxon>
    </lineage>
</organism>
<dbReference type="Pfam" id="PF18911">
    <property type="entry name" value="PKD_4"/>
    <property type="match status" value="1"/>
</dbReference>
<dbReference type="InterPro" id="IPR000601">
    <property type="entry name" value="PKD_dom"/>
</dbReference>
<evidence type="ECO:0000313" key="3">
    <source>
        <dbReference type="EMBL" id="TMQ62707.1"/>
    </source>
</evidence>
<comment type="caution">
    <text evidence="3">The sequence shown here is derived from an EMBL/GenBank/DDBJ whole genome shotgun (WGS) entry which is preliminary data.</text>
</comment>
<accession>A0A538TGG4</accession>
<dbReference type="PROSITE" id="PS50093">
    <property type="entry name" value="PKD"/>
    <property type="match status" value="1"/>
</dbReference>
<dbReference type="SUPFAM" id="SSF49299">
    <property type="entry name" value="PKD domain"/>
    <property type="match status" value="1"/>
</dbReference>
<feature type="non-terminal residue" evidence="3">
    <location>
        <position position="371"/>
    </location>
</feature>
<evidence type="ECO:0000313" key="4">
    <source>
        <dbReference type="Proteomes" id="UP000317366"/>
    </source>
</evidence>
<dbReference type="InterPro" id="IPR022409">
    <property type="entry name" value="PKD/Chitinase_dom"/>
</dbReference>
<proteinExistence type="predicted"/>
<name>A0A538TGG4_UNCEI</name>
<reference evidence="3 4" key="1">
    <citation type="journal article" date="2019" name="Nat. Microbiol.">
        <title>Mediterranean grassland soil C-N compound turnover is dependent on rainfall and depth, and is mediated by genomically divergent microorganisms.</title>
        <authorList>
            <person name="Diamond S."/>
            <person name="Andeer P.F."/>
            <person name="Li Z."/>
            <person name="Crits-Christoph A."/>
            <person name="Burstein D."/>
            <person name="Anantharaman K."/>
            <person name="Lane K.R."/>
            <person name="Thomas B.C."/>
            <person name="Pan C."/>
            <person name="Northen T.R."/>
            <person name="Banfield J.F."/>
        </authorList>
    </citation>
    <scope>NUCLEOTIDE SEQUENCE [LARGE SCALE GENOMIC DNA]</scope>
    <source>
        <strain evidence="3">WS_7</strain>
    </source>
</reference>
<dbReference type="InterPro" id="IPR013783">
    <property type="entry name" value="Ig-like_fold"/>
</dbReference>
<dbReference type="CDD" id="cd00146">
    <property type="entry name" value="PKD"/>
    <property type="match status" value="1"/>
</dbReference>
<sequence>MTASTRWVGALVLIIASLGAVATRAVAAPAYVGRVAGTQATPLFPTSSVTLTASRPVAGGDALLIALKLSTSLFGGIGATDAAGNTYQVDIDQADGLGLSRTIVISATNVRALSAGASITVNFPMSGAYMISVDEFSGLAARDVIASASGNGSTFNSGVTPSTSQPIELLYGAVGNESGSAPGWSAGWTGLPTLTLGGDNLGAAYGVTSSAGAYAASGSTSGTWMAGIATYTATAADNPPSARLTVAQLASPALTVRADGSGSTDGDATPIASYRFDFGDGSTAVTTTAPTATAQHTYAASGTYTVMLIATDTGGNASSPATASVNVTGNRAPTLSQPANMTVAQGATADQAITGSDPDGDALTFSKVSGP</sequence>
<dbReference type="InterPro" id="IPR035986">
    <property type="entry name" value="PKD_dom_sf"/>
</dbReference>
<feature type="region of interest" description="Disordered" evidence="1">
    <location>
        <begin position="349"/>
        <end position="371"/>
    </location>
</feature>
<dbReference type="Gene3D" id="2.60.40.10">
    <property type="entry name" value="Immunoglobulins"/>
    <property type="match status" value="1"/>
</dbReference>
<gene>
    <name evidence="3" type="ORF">E6K77_06595</name>
</gene>
<evidence type="ECO:0000256" key="1">
    <source>
        <dbReference type="SAM" id="MobiDB-lite"/>
    </source>
</evidence>
<dbReference type="Proteomes" id="UP000317366">
    <property type="component" value="Unassembled WGS sequence"/>
</dbReference>
<feature type="domain" description="PKD" evidence="2">
    <location>
        <begin position="269"/>
        <end position="332"/>
    </location>
</feature>
<dbReference type="SMART" id="SM00089">
    <property type="entry name" value="PKD"/>
    <property type="match status" value="1"/>
</dbReference>
<dbReference type="AlphaFoldDB" id="A0A538TGG4"/>
<protein>
    <submittedName>
        <fullName evidence="3">PKD domain-containing protein</fullName>
    </submittedName>
</protein>
<evidence type="ECO:0000259" key="2">
    <source>
        <dbReference type="PROSITE" id="PS50093"/>
    </source>
</evidence>
<dbReference type="EMBL" id="VBOX01000069">
    <property type="protein sequence ID" value="TMQ62707.1"/>
    <property type="molecule type" value="Genomic_DNA"/>
</dbReference>